<organism evidence="1">
    <name type="scientific">Timema cristinae</name>
    <name type="common">Walking stick</name>
    <dbReference type="NCBI Taxonomy" id="61476"/>
    <lineage>
        <taxon>Eukaryota</taxon>
        <taxon>Metazoa</taxon>
        <taxon>Ecdysozoa</taxon>
        <taxon>Arthropoda</taxon>
        <taxon>Hexapoda</taxon>
        <taxon>Insecta</taxon>
        <taxon>Pterygota</taxon>
        <taxon>Neoptera</taxon>
        <taxon>Polyneoptera</taxon>
        <taxon>Phasmatodea</taxon>
        <taxon>Timematodea</taxon>
        <taxon>Timematoidea</taxon>
        <taxon>Timematidae</taxon>
        <taxon>Timema</taxon>
    </lineage>
</organism>
<sequence length="378" mass="43198">MYLHLWEEKMDNDLTKTHPRFKSRLIITVKLNKLNALDHVTTGVRDQKGLSRLAKKNLTNIRKGELGLGRLHSEKVYPYLRGGRVKSNFGKSPFSSPKRDSNLDLPLLSSLVYSERNALNYAATKAVRTGNVNLRGLYHSLRGSKNQGGNRGEEQLKLVTKCYSSPMTSLVLTDSSQLAALKSYQTKLCIPMLNHMICKNMCLATITSGSQNLGIYLNFDCQKSAVSCQSAPKKPWGYSRNSYPLDPFASAKLSTARHLCEMYSSASQRQKTANDGSLLVPYHMRHFQDIVWRHTLTIQQIQWIKWNLSRGVRYIFRVPQVARHRISVSLRCQHHVLYHSVLKFLVCSCNANQWDHCHKSALQDQEPKHVLLKHHEEE</sequence>
<proteinExistence type="predicted"/>
<dbReference type="EMBL" id="OC316532">
    <property type="protein sequence ID" value="CAD7392362.1"/>
    <property type="molecule type" value="Genomic_DNA"/>
</dbReference>
<reference evidence="1" key="1">
    <citation type="submission" date="2020-11" db="EMBL/GenBank/DDBJ databases">
        <authorList>
            <person name="Tran Van P."/>
        </authorList>
    </citation>
    <scope>NUCLEOTIDE SEQUENCE</scope>
</reference>
<protein>
    <submittedName>
        <fullName evidence="1">Uncharacterized protein</fullName>
    </submittedName>
</protein>
<dbReference type="AlphaFoldDB" id="A0A7R9GQE5"/>
<evidence type="ECO:0000313" key="1">
    <source>
        <dbReference type="EMBL" id="CAD7392362.1"/>
    </source>
</evidence>
<gene>
    <name evidence="1" type="ORF">TCEB3V08_LOCUS392</name>
</gene>
<accession>A0A7R9GQE5</accession>
<name>A0A7R9GQE5_TIMCR</name>